<gene>
    <name evidence="2" type="ORF">BDW02DRAFT_585092</name>
</gene>
<dbReference type="OrthoDB" id="2378324at2759"/>
<dbReference type="Gene3D" id="1.10.3210.10">
    <property type="entry name" value="Hypothetical protein af1432"/>
    <property type="match status" value="1"/>
</dbReference>
<sequence>MCPPSDLAEKTTTQPILDTSSIVPPTAISEAAYAYASKLLHPSVLNHSVRVYLYVKALAEHKSSRYSSDPVQHDLLFTACLFHDIGTTENHNGPQRFEVEGADAAIQHLSHFSVSATDAYEVWTAIAIGELSKIVRIAVMTDFGRKSSEWDMLAPLREKLEAQFERAEIEKVLGDAVVEQTMRRPEKAPKVSWPNAMYTASLAEPEWQGVNKAF</sequence>
<protein>
    <recommendedName>
        <fullName evidence="1">HD/PDEase domain-containing protein</fullName>
    </recommendedName>
</protein>
<dbReference type="PANTHER" id="PTHR35569">
    <property type="entry name" value="CYANAMIDE HYDRATASE DDI2-RELATED"/>
    <property type="match status" value="1"/>
</dbReference>
<evidence type="ECO:0000313" key="2">
    <source>
        <dbReference type="EMBL" id="KAF1839426.1"/>
    </source>
</evidence>
<dbReference type="Pfam" id="PF01966">
    <property type="entry name" value="HD"/>
    <property type="match status" value="1"/>
</dbReference>
<dbReference type="InterPro" id="IPR006674">
    <property type="entry name" value="HD_domain"/>
</dbReference>
<dbReference type="AlphaFoldDB" id="A0A6A5KWR0"/>
<dbReference type="SUPFAM" id="SSF109604">
    <property type="entry name" value="HD-domain/PDEase-like"/>
    <property type="match status" value="1"/>
</dbReference>
<evidence type="ECO:0000259" key="1">
    <source>
        <dbReference type="SMART" id="SM00471"/>
    </source>
</evidence>
<dbReference type="NCBIfam" id="TIGR00277">
    <property type="entry name" value="HDIG"/>
    <property type="match status" value="1"/>
</dbReference>
<dbReference type="CDD" id="cd00077">
    <property type="entry name" value="HDc"/>
    <property type="match status" value="1"/>
</dbReference>
<accession>A0A6A5KWR0</accession>
<dbReference type="Proteomes" id="UP000800040">
    <property type="component" value="Unassembled WGS sequence"/>
</dbReference>
<dbReference type="EMBL" id="ML975245">
    <property type="protein sequence ID" value="KAF1839426.1"/>
    <property type="molecule type" value="Genomic_DNA"/>
</dbReference>
<name>A0A6A5KWR0_9PLEO</name>
<reference evidence="2" key="1">
    <citation type="submission" date="2020-01" db="EMBL/GenBank/DDBJ databases">
        <authorList>
            <consortium name="DOE Joint Genome Institute"/>
            <person name="Haridas S."/>
            <person name="Albert R."/>
            <person name="Binder M."/>
            <person name="Bloem J."/>
            <person name="Labutti K."/>
            <person name="Salamov A."/>
            <person name="Andreopoulos B."/>
            <person name="Baker S.E."/>
            <person name="Barry K."/>
            <person name="Bills G."/>
            <person name="Bluhm B.H."/>
            <person name="Cannon C."/>
            <person name="Castanera R."/>
            <person name="Culley D.E."/>
            <person name="Daum C."/>
            <person name="Ezra D."/>
            <person name="Gonzalez J.B."/>
            <person name="Henrissat B."/>
            <person name="Kuo A."/>
            <person name="Liang C."/>
            <person name="Lipzen A."/>
            <person name="Lutzoni F."/>
            <person name="Magnuson J."/>
            <person name="Mondo S."/>
            <person name="Nolan M."/>
            <person name="Ohm R."/>
            <person name="Pangilinan J."/>
            <person name="Park H.-J."/>
            <person name="Ramirez L."/>
            <person name="Alfaro M."/>
            <person name="Sun H."/>
            <person name="Tritt A."/>
            <person name="Yoshinaga Y."/>
            <person name="Zwiers L.-H."/>
            <person name="Turgeon B.G."/>
            <person name="Goodwin S.B."/>
            <person name="Spatafora J.W."/>
            <person name="Crous P.W."/>
            <person name="Grigoriev I.V."/>
        </authorList>
    </citation>
    <scope>NUCLEOTIDE SEQUENCE</scope>
    <source>
        <strain evidence="2">P77</strain>
    </source>
</reference>
<dbReference type="InterPro" id="IPR006675">
    <property type="entry name" value="HDIG_dom"/>
</dbReference>
<organism evidence="2 3">
    <name type="scientific">Decorospora gaudefroyi</name>
    <dbReference type="NCBI Taxonomy" id="184978"/>
    <lineage>
        <taxon>Eukaryota</taxon>
        <taxon>Fungi</taxon>
        <taxon>Dikarya</taxon>
        <taxon>Ascomycota</taxon>
        <taxon>Pezizomycotina</taxon>
        <taxon>Dothideomycetes</taxon>
        <taxon>Pleosporomycetidae</taxon>
        <taxon>Pleosporales</taxon>
        <taxon>Pleosporineae</taxon>
        <taxon>Pleosporaceae</taxon>
        <taxon>Decorospora</taxon>
    </lineage>
</organism>
<dbReference type="PANTHER" id="PTHR35569:SF1">
    <property type="entry name" value="CYANAMIDE HYDRATASE DDI2-RELATED"/>
    <property type="match status" value="1"/>
</dbReference>
<evidence type="ECO:0000313" key="3">
    <source>
        <dbReference type="Proteomes" id="UP000800040"/>
    </source>
</evidence>
<dbReference type="SMART" id="SM00471">
    <property type="entry name" value="HDc"/>
    <property type="match status" value="1"/>
</dbReference>
<proteinExistence type="predicted"/>
<dbReference type="InterPro" id="IPR003607">
    <property type="entry name" value="HD/PDEase_dom"/>
</dbReference>
<keyword evidence="3" id="KW-1185">Reference proteome</keyword>
<feature type="domain" description="HD/PDEase" evidence="1">
    <location>
        <begin position="40"/>
        <end position="191"/>
    </location>
</feature>